<dbReference type="SUPFAM" id="SSF110296">
    <property type="entry name" value="Oligoxyloglucan reducing end-specific cellobiohydrolase"/>
    <property type="match status" value="1"/>
</dbReference>
<dbReference type="Gene3D" id="2.130.10.10">
    <property type="entry name" value="YVTN repeat-like/Quinoprotein amine dehydrogenase"/>
    <property type="match status" value="1"/>
</dbReference>
<feature type="non-terminal residue" evidence="1">
    <location>
        <position position="1"/>
    </location>
</feature>
<accession>X1VHQ8</accession>
<sequence length="151" mass="16817">TYHLYRSTDHGATIQDIKPASPFGPFIGPARGLLWINPADHQFLRALQDNHIWTTQDSGANWHDWGSTQIHVARHIATWENPDRLYLAKHNSATFPPAGPLNHVIFVSDTHGIYMEGKAGEHPYFEDGGGDSIPYNCGGVCLQGIQLFPPY</sequence>
<evidence type="ECO:0000313" key="1">
    <source>
        <dbReference type="EMBL" id="GAJ18032.1"/>
    </source>
</evidence>
<dbReference type="EMBL" id="BARW01039110">
    <property type="protein sequence ID" value="GAJ18032.1"/>
    <property type="molecule type" value="Genomic_DNA"/>
</dbReference>
<dbReference type="AlphaFoldDB" id="X1VHQ8"/>
<gene>
    <name evidence="1" type="ORF">S12H4_59726</name>
</gene>
<dbReference type="InterPro" id="IPR015943">
    <property type="entry name" value="WD40/YVTN_repeat-like_dom_sf"/>
</dbReference>
<comment type="caution">
    <text evidence="1">The sequence shown here is derived from an EMBL/GenBank/DDBJ whole genome shotgun (WGS) entry which is preliminary data.</text>
</comment>
<proteinExistence type="predicted"/>
<reference evidence="1" key="1">
    <citation type="journal article" date="2014" name="Front. Microbiol.">
        <title>High frequency of phylogenetically diverse reductive dehalogenase-homologous genes in deep subseafloor sedimentary metagenomes.</title>
        <authorList>
            <person name="Kawai M."/>
            <person name="Futagami T."/>
            <person name="Toyoda A."/>
            <person name="Takaki Y."/>
            <person name="Nishi S."/>
            <person name="Hori S."/>
            <person name="Arai W."/>
            <person name="Tsubouchi T."/>
            <person name="Morono Y."/>
            <person name="Uchiyama I."/>
            <person name="Ito T."/>
            <person name="Fujiyama A."/>
            <person name="Inagaki F."/>
            <person name="Takami H."/>
        </authorList>
    </citation>
    <scope>NUCLEOTIDE SEQUENCE</scope>
    <source>
        <strain evidence="1">Expedition CK06-06</strain>
    </source>
</reference>
<protein>
    <submittedName>
        <fullName evidence="1">Uncharacterized protein</fullName>
    </submittedName>
</protein>
<name>X1VHQ8_9ZZZZ</name>
<organism evidence="1">
    <name type="scientific">marine sediment metagenome</name>
    <dbReference type="NCBI Taxonomy" id="412755"/>
    <lineage>
        <taxon>unclassified sequences</taxon>
        <taxon>metagenomes</taxon>
        <taxon>ecological metagenomes</taxon>
    </lineage>
</organism>